<organism evidence="1 2">
    <name type="scientific">Lysinibacillus irui</name>
    <dbReference type="NCBI Taxonomy" id="2998077"/>
    <lineage>
        <taxon>Bacteria</taxon>
        <taxon>Bacillati</taxon>
        <taxon>Bacillota</taxon>
        <taxon>Bacilli</taxon>
        <taxon>Bacillales</taxon>
        <taxon>Bacillaceae</taxon>
        <taxon>Lysinibacillus</taxon>
    </lineage>
</organism>
<dbReference type="AlphaFoldDB" id="A0AAJ5UTV7"/>
<sequence length="93" mass="11125">MTIDEIIEQTSQNRETIEEFRIKLQEYGLIGIHKSLDQRAVETFRKAVEYFEAIEDKETDWSDSVQRAIQEEYGEEMKLPFVWENDILLKNLI</sequence>
<keyword evidence="1" id="KW-0614">Plasmid</keyword>
<name>A0AAJ5UTV7_9BACI</name>
<accession>A0AAJ5UTV7</accession>
<evidence type="ECO:0000313" key="1">
    <source>
        <dbReference type="EMBL" id="WDV09401.1"/>
    </source>
</evidence>
<protein>
    <submittedName>
        <fullName evidence="1">Uncharacterized protein</fullName>
    </submittedName>
</protein>
<proteinExistence type="predicted"/>
<gene>
    <name evidence="1" type="ORF">OU989_23070</name>
</gene>
<dbReference type="EMBL" id="CP113528">
    <property type="protein sequence ID" value="WDV09401.1"/>
    <property type="molecule type" value="Genomic_DNA"/>
</dbReference>
<geneLocation type="plasmid" evidence="1 2">
    <name>unnamed</name>
</geneLocation>
<dbReference type="KEGG" id="liu:OU989_23070"/>
<evidence type="ECO:0000313" key="2">
    <source>
        <dbReference type="Proteomes" id="UP001219585"/>
    </source>
</evidence>
<dbReference type="RefSeq" id="WP_274797610.1">
    <property type="nucleotide sequence ID" value="NZ_CP113528.1"/>
</dbReference>
<reference evidence="1" key="1">
    <citation type="submission" date="2022-11" db="EMBL/GenBank/DDBJ databases">
        <title>Lysinibacillus irui.</title>
        <authorList>
            <person name="Akintayo S.O."/>
        </authorList>
    </citation>
    <scope>NUCLEOTIDE SEQUENCE</scope>
    <source>
        <strain evidence="1">IRB4-01</strain>
        <plasmid evidence="1">unnamed</plasmid>
    </source>
</reference>
<dbReference type="Proteomes" id="UP001219585">
    <property type="component" value="Plasmid unnamed"/>
</dbReference>